<evidence type="ECO:0000256" key="1">
    <source>
        <dbReference type="SAM" id="MobiDB-lite"/>
    </source>
</evidence>
<evidence type="ECO:0000313" key="2">
    <source>
        <dbReference type="EMBL" id="JAE16444.1"/>
    </source>
</evidence>
<protein>
    <submittedName>
        <fullName evidence="2">Uncharacterized protein</fullName>
    </submittedName>
</protein>
<sequence length="42" mass="4580">MKLSGRTLTQVDNIGRGSTSHPSTLSHQRTLAIQLFLGSTLR</sequence>
<name>A0A0A9FYZ3_ARUDO</name>
<reference evidence="2" key="1">
    <citation type="submission" date="2014-09" db="EMBL/GenBank/DDBJ databases">
        <authorList>
            <person name="Magalhaes I.L.F."/>
            <person name="Oliveira U."/>
            <person name="Santos F.R."/>
            <person name="Vidigal T.H.D.A."/>
            <person name="Brescovit A.D."/>
            <person name="Santos A.J."/>
        </authorList>
    </citation>
    <scope>NUCLEOTIDE SEQUENCE</scope>
    <source>
        <tissue evidence="2">Shoot tissue taken approximately 20 cm above the soil surface</tissue>
    </source>
</reference>
<accession>A0A0A9FYZ3</accession>
<dbReference type="AlphaFoldDB" id="A0A0A9FYZ3"/>
<organism evidence="2">
    <name type="scientific">Arundo donax</name>
    <name type="common">Giant reed</name>
    <name type="synonym">Donax arundinaceus</name>
    <dbReference type="NCBI Taxonomy" id="35708"/>
    <lineage>
        <taxon>Eukaryota</taxon>
        <taxon>Viridiplantae</taxon>
        <taxon>Streptophyta</taxon>
        <taxon>Embryophyta</taxon>
        <taxon>Tracheophyta</taxon>
        <taxon>Spermatophyta</taxon>
        <taxon>Magnoliopsida</taxon>
        <taxon>Liliopsida</taxon>
        <taxon>Poales</taxon>
        <taxon>Poaceae</taxon>
        <taxon>PACMAD clade</taxon>
        <taxon>Arundinoideae</taxon>
        <taxon>Arundineae</taxon>
        <taxon>Arundo</taxon>
    </lineage>
</organism>
<proteinExistence type="predicted"/>
<dbReference type="EMBL" id="GBRH01181452">
    <property type="protein sequence ID" value="JAE16444.1"/>
    <property type="molecule type" value="Transcribed_RNA"/>
</dbReference>
<feature type="region of interest" description="Disordered" evidence="1">
    <location>
        <begin position="1"/>
        <end position="25"/>
    </location>
</feature>
<reference evidence="2" key="2">
    <citation type="journal article" date="2015" name="Data Brief">
        <title>Shoot transcriptome of the giant reed, Arundo donax.</title>
        <authorList>
            <person name="Barrero R.A."/>
            <person name="Guerrero F.D."/>
            <person name="Moolhuijzen P."/>
            <person name="Goolsby J.A."/>
            <person name="Tidwell J."/>
            <person name="Bellgard S.E."/>
            <person name="Bellgard M.I."/>
        </authorList>
    </citation>
    <scope>NUCLEOTIDE SEQUENCE</scope>
    <source>
        <tissue evidence="2">Shoot tissue taken approximately 20 cm above the soil surface</tissue>
    </source>
</reference>